<dbReference type="AlphaFoldDB" id="A0A1H2TGI3"/>
<evidence type="ECO:0000313" key="4">
    <source>
        <dbReference type="Proteomes" id="UP000182573"/>
    </source>
</evidence>
<protein>
    <submittedName>
        <fullName evidence="3">Predicted transcriptional regulator, contains HTH domain</fullName>
    </submittedName>
</protein>
<name>A0A1H2TGI3_HALVA</name>
<dbReference type="Pfam" id="PF08350">
    <property type="entry name" value="FilR1_middle"/>
    <property type="match status" value="1"/>
</dbReference>
<accession>A0A1H2TGI3</accession>
<dbReference type="EMBL" id="FNOF01000003">
    <property type="protein sequence ID" value="SDW42795.1"/>
    <property type="molecule type" value="Genomic_DNA"/>
</dbReference>
<evidence type="ECO:0000313" key="3">
    <source>
        <dbReference type="EMBL" id="SDW42795.1"/>
    </source>
</evidence>
<sequence length="271" mass="30030">MADGPGDIVFEDCKYLTGSPQRFAVLAQLRERPARPTELCDSVDATRTTIQRILAGFSERQWVVKRDGEYRLTVTGQRVFDRYRALVSEVEQARAAGPLAAHLGPIAADLPADLLDPDCLTTSSEQNPLAAVNRFTDWIHEAEGDVRAISPIVTSVFNDAAVKLLETGTHIEFIIDHSVLERSASDFSDALERGLEHENIDTYVHDTTLDIGLALDRSRVCLAAYDDRNNLRAIAESDATAAYRWAETVFDRHTERSEPLAAVLPVQENNP</sequence>
<evidence type="ECO:0000259" key="1">
    <source>
        <dbReference type="Pfam" id="PF08350"/>
    </source>
</evidence>
<evidence type="ECO:0000259" key="2">
    <source>
        <dbReference type="Pfam" id="PF25213"/>
    </source>
</evidence>
<feature type="domain" description="HVO-A0261-like N-terminal" evidence="2">
    <location>
        <begin position="11"/>
        <end position="94"/>
    </location>
</feature>
<reference evidence="3 4" key="1">
    <citation type="submission" date="2016-10" db="EMBL/GenBank/DDBJ databases">
        <authorList>
            <person name="de Groot N.N."/>
        </authorList>
    </citation>
    <scope>NUCLEOTIDE SEQUENCE [LARGE SCALE GENOMIC DNA]</scope>
    <source>
        <strain evidence="3 4">DSM 3756</strain>
    </source>
</reference>
<dbReference type="InterPro" id="IPR036390">
    <property type="entry name" value="WH_DNA-bd_sf"/>
</dbReference>
<organism evidence="3 4">
    <name type="scientific">Haloarcula vallismortis</name>
    <name type="common">Halobacterium vallismortis</name>
    <dbReference type="NCBI Taxonomy" id="28442"/>
    <lineage>
        <taxon>Archaea</taxon>
        <taxon>Methanobacteriati</taxon>
        <taxon>Methanobacteriota</taxon>
        <taxon>Stenosarchaea group</taxon>
        <taxon>Halobacteria</taxon>
        <taxon>Halobacteriales</taxon>
        <taxon>Haloarculaceae</taxon>
        <taxon>Haloarcula</taxon>
    </lineage>
</organism>
<proteinExistence type="predicted"/>
<dbReference type="InterPro" id="IPR013561">
    <property type="entry name" value="FilR1_middle_dom"/>
</dbReference>
<dbReference type="SUPFAM" id="SSF46785">
    <property type="entry name" value="Winged helix' DNA-binding domain"/>
    <property type="match status" value="1"/>
</dbReference>
<dbReference type="RefSeq" id="WP_004515057.1">
    <property type="nucleotide sequence ID" value="NZ_FNOF01000003.1"/>
</dbReference>
<dbReference type="InterPro" id="IPR036388">
    <property type="entry name" value="WH-like_DNA-bd_sf"/>
</dbReference>
<dbReference type="InterPro" id="IPR057527">
    <property type="entry name" value="HVO_A0261-like_N"/>
</dbReference>
<dbReference type="Pfam" id="PF25213">
    <property type="entry name" value="HVO_A0261_N"/>
    <property type="match status" value="1"/>
</dbReference>
<dbReference type="Gene3D" id="1.10.10.10">
    <property type="entry name" value="Winged helix-like DNA-binding domain superfamily/Winged helix DNA-binding domain"/>
    <property type="match status" value="1"/>
</dbReference>
<feature type="domain" description="Methanogenesis regulatory protein FilR1 middle" evidence="1">
    <location>
        <begin position="128"/>
        <end position="255"/>
    </location>
</feature>
<gene>
    <name evidence="3" type="ORF">SAMN05443574_103190</name>
</gene>
<dbReference type="Proteomes" id="UP000182573">
    <property type="component" value="Unassembled WGS sequence"/>
</dbReference>
<dbReference type="STRING" id="28442.SAMN05443574_103190"/>